<keyword evidence="1" id="KW-1133">Transmembrane helix</keyword>
<feature type="transmembrane region" description="Helical" evidence="1">
    <location>
        <begin position="105"/>
        <end position="128"/>
    </location>
</feature>
<keyword evidence="3" id="KW-1185">Reference proteome</keyword>
<feature type="transmembrane region" description="Helical" evidence="1">
    <location>
        <begin position="163"/>
        <end position="193"/>
    </location>
</feature>
<reference evidence="3" key="1">
    <citation type="submission" date="2017-11" db="EMBL/GenBank/DDBJ databases">
        <title>Phenotypic and genomic properties of facultatively anaerobic sulfur-reducing natronoarchaea from hypersaline soda lakes.</title>
        <authorList>
            <person name="Sorokin D.Y."/>
            <person name="Kublanov I.V."/>
            <person name="Roman P."/>
            <person name="Sinninghe Damste J.S."/>
            <person name="Golyshin P.N."/>
            <person name="Rojo D."/>
            <person name="Ciordia S."/>
            <person name="Mena M.D.C."/>
            <person name="Ferrer M."/>
            <person name="Messina E."/>
            <person name="Smedile F."/>
            <person name="La Spada G."/>
            <person name="La Cono V."/>
            <person name="Yakimov M.M."/>
        </authorList>
    </citation>
    <scope>NUCLEOTIDE SEQUENCE [LARGE SCALE GENOMIC DNA]</scope>
    <source>
        <strain evidence="3">AArc-Sl</strain>
    </source>
</reference>
<dbReference type="Pfam" id="PF13197">
    <property type="entry name" value="DUF4013"/>
    <property type="match status" value="1"/>
</dbReference>
<dbReference type="EMBL" id="CP025066">
    <property type="protein sequence ID" value="AUX07852.1"/>
    <property type="molecule type" value="Genomic_DNA"/>
</dbReference>
<dbReference type="OrthoDB" id="107590at2157"/>
<organism evidence="2 3">
    <name type="scientific">Halalkaliarchaeum desulfuricum</name>
    <dbReference type="NCBI Taxonomy" id="2055893"/>
    <lineage>
        <taxon>Archaea</taxon>
        <taxon>Methanobacteriati</taxon>
        <taxon>Methanobacteriota</taxon>
        <taxon>Stenosarchaea group</taxon>
        <taxon>Halobacteria</taxon>
        <taxon>Halobacteriales</taxon>
        <taxon>Haloferacaceae</taxon>
        <taxon>Halalkaliarchaeum</taxon>
    </lineage>
</organism>
<accession>A0A343TFI0</accession>
<dbReference type="RefSeq" id="WP_119813853.1">
    <property type="nucleotide sequence ID" value="NZ_CP025066.1"/>
</dbReference>
<dbReference type="InterPro" id="IPR025098">
    <property type="entry name" value="DUF4013"/>
</dbReference>
<keyword evidence="1" id="KW-0812">Transmembrane</keyword>
<evidence type="ECO:0008006" key="4">
    <source>
        <dbReference type="Google" id="ProtNLM"/>
    </source>
</evidence>
<dbReference type="Proteomes" id="UP000263012">
    <property type="component" value="Chromosome"/>
</dbReference>
<feature type="transmembrane region" description="Helical" evidence="1">
    <location>
        <begin position="72"/>
        <end position="93"/>
    </location>
</feature>
<gene>
    <name evidence="2" type="ORF">AArcSl_0197</name>
</gene>
<sequence length="218" mass="22818">MFGDAISYPRTNDDWLPTIAIGGILLILQFLLIPIFLVQGYYVRVLRGVSRRDATAPSFTEWGDLFVDGLKLFVVGLGYGLLIGIPVMVLSAIGGGAGAAVGEGAGAVIGLLVGLVALGYAIVVSYVVPAAVTNFAVEDSIGAAFEFGTLREIVTTAEYARGILFGILVAIVGGIVGMLLSFLLIGIFVLFYVQIAVYYCFAQGYADGRNAAGLPRPA</sequence>
<keyword evidence="1" id="KW-0472">Membrane</keyword>
<evidence type="ECO:0000256" key="1">
    <source>
        <dbReference type="SAM" id="Phobius"/>
    </source>
</evidence>
<evidence type="ECO:0000313" key="3">
    <source>
        <dbReference type="Proteomes" id="UP000263012"/>
    </source>
</evidence>
<feature type="transmembrane region" description="Helical" evidence="1">
    <location>
        <begin position="20"/>
        <end position="43"/>
    </location>
</feature>
<evidence type="ECO:0000313" key="2">
    <source>
        <dbReference type="EMBL" id="AUX07852.1"/>
    </source>
</evidence>
<dbReference type="AlphaFoldDB" id="A0A343TFI0"/>
<dbReference type="KEGG" id="hdf:AArcSl_0197"/>
<name>A0A343TFI0_9EURY</name>
<protein>
    <recommendedName>
        <fullName evidence="4">DUF4013 domain-containing protein</fullName>
    </recommendedName>
</protein>
<proteinExistence type="predicted"/>
<dbReference type="GeneID" id="37876533"/>